<gene>
    <name evidence="9" type="ORF">COEREDRAFT_83575</name>
</gene>
<evidence type="ECO:0000256" key="8">
    <source>
        <dbReference type="SAM" id="Phobius"/>
    </source>
</evidence>
<dbReference type="GO" id="GO:0033573">
    <property type="term" value="C:high-affinity iron permease complex"/>
    <property type="evidence" value="ECO:0007669"/>
    <property type="project" value="InterPro"/>
</dbReference>
<dbReference type="OrthoDB" id="4364at2759"/>
<feature type="transmembrane region" description="Helical" evidence="8">
    <location>
        <begin position="145"/>
        <end position="166"/>
    </location>
</feature>
<evidence type="ECO:0000256" key="7">
    <source>
        <dbReference type="SAM" id="MobiDB-lite"/>
    </source>
</evidence>
<keyword evidence="5 8" id="KW-1133">Transmembrane helix</keyword>
<feature type="transmembrane region" description="Helical" evidence="8">
    <location>
        <begin position="290"/>
        <end position="310"/>
    </location>
</feature>
<feature type="transmembrane region" description="Helical" evidence="8">
    <location>
        <begin position="6"/>
        <end position="28"/>
    </location>
</feature>
<dbReference type="EMBL" id="KZ303540">
    <property type="protein sequence ID" value="PIA13333.1"/>
    <property type="molecule type" value="Genomic_DNA"/>
</dbReference>
<dbReference type="AlphaFoldDB" id="A0A2G5B2T4"/>
<keyword evidence="10" id="KW-1185">Reference proteome</keyword>
<dbReference type="Proteomes" id="UP000242474">
    <property type="component" value="Unassembled WGS sequence"/>
</dbReference>
<accession>A0A2G5B2T4</accession>
<sequence>MVDVFNVAIFFIILRETIEAAMIISVLQSFCRQIFAADQPSFRRARRQIWIGAIVGFVICLVIGAIFIGVFYALSTDLWGKTENLWEGIFCLVACIMITAMGIGMLRAGQMQEKWSSRLSTAINQQSESSGWRKWVNLRFFSSKYIFFHLPFITVLREGLEAVVFVGGVSLGISARSIPLAVVVGLICGGLIGYLMYRSGNAMSFHWFFVLTTCILYLIAAGLFSRSVWFFETHIFSKYAGGDPDATGLIDVRSNVWALDYGDPEANDNSGWGIFNAILGWQSVATYGSIISYCIYWLFVAVTLVALHFYDTRSTRGSATTLEIGSDNNNNDDDDDLEKKPPLPDSAHFSKFVPRPSQSVEVVD</sequence>
<evidence type="ECO:0000256" key="5">
    <source>
        <dbReference type="ARBA" id="ARBA00022989"/>
    </source>
</evidence>
<evidence type="ECO:0000256" key="3">
    <source>
        <dbReference type="ARBA" id="ARBA00022496"/>
    </source>
</evidence>
<evidence type="ECO:0000256" key="2">
    <source>
        <dbReference type="ARBA" id="ARBA00008333"/>
    </source>
</evidence>
<feature type="transmembrane region" description="Helical" evidence="8">
    <location>
        <begin position="49"/>
        <end position="73"/>
    </location>
</feature>
<comment type="subcellular location">
    <subcellularLocation>
        <location evidence="1">Membrane</location>
        <topology evidence="1">Multi-pass membrane protein</topology>
    </subcellularLocation>
</comment>
<feature type="transmembrane region" description="Helical" evidence="8">
    <location>
        <begin position="85"/>
        <end position="106"/>
    </location>
</feature>
<keyword evidence="3" id="KW-0410">Iron transport</keyword>
<evidence type="ECO:0000256" key="1">
    <source>
        <dbReference type="ARBA" id="ARBA00004141"/>
    </source>
</evidence>
<reference evidence="9 10" key="1">
    <citation type="journal article" date="2015" name="Genome Biol. Evol.">
        <title>Phylogenomic analyses indicate that early fungi evolved digesting cell walls of algal ancestors of land plants.</title>
        <authorList>
            <person name="Chang Y."/>
            <person name="Wang S."/>
            <person name="Sekimoto S."/>
            <person name="Aerts A.L."/>
            <person name="Choi C."/>
            <person name="Clum A."/>
            <person name="LaButti K.M."/>
            <person name="Lindquist E.A."/>
            <person name="Yee Ngan C."/>
            <person name="Ohm R.A."/>
            <person name="Salamov A.A."/>
            <person name="Grigoriev I.V."/>
            <person name="Spatafora J.W."/>
            <person name="Berbee M.L."/>
        </authorList>
    </citation>
    <scope>NUCLEOTIDE SEQUENCE [LARGE SCALE GENOMIC DNA]</scope>
    <source>
        <strain evidence="9 10">NRRL 1564</strain>
    </source>
</reference>
<dbReference type="InterPro" id="IPR004923">
    <property type="entry name" value="FTR1/Fip1/EfeU"/>
</dbReference>
<feature type="region of interest" description="Disordered" evidence="7">
    <location>
        <begin position="320"/>
        <end position="364"/>
    </location>
</feature>
<evidence type="ECO:0000256" key="6">
    <source>
        <dbReference type="ARBA" id="ARBA00023136"/>
    </source>
</evidence>
<evidence type="ECO:0000313" key="9">
    <source>
        <dbReference type="EMBL" id="PIA13333.1"/>
    </source>
</evidence>
<proteinExistence type="inferred from homology"/>
<organism evidence="9 10">
    <name type="scientific">Coemansia reversa (strain ATCC 12441 / NRRL 1564)</name>
    <dbReference type="NCBI Taxonomy" id="763665"/>
    <lineage>
        <taxon>Eukaryota</taxon>
        <taxon>Fungi</taxon>
        <taxon>Fungi incertae sedis</taxon>
        <taxon>Zoopagomycota</taxon>
        <taxon>Kickxellomycotina</taxon>
        <taxon>Kickxellomycetes</taxon>
        <taxon>Kickxellales</taxon>
        <taxon>Kickxellaceae</taxon>
        <taxon>Coemansia</taxon>
    </lineage>
</organism>
<keyword evidence="3" id="KW-0406">Ion transport</keyword>
<feature type="transmembrane region" description="Helical" evidence="8">
    <location>
        <begin position="178"/>
        <end position="197"/>
    </location>
</feature>
<name>A0A2G5B2T4_COERN</name>
<keyword evidence="3" id="KW-0408">Iron</keyword>
<dbReference type="PANTHER" id="PTHR31632">
    <property type="entry name" value="IRON TRANSPORTER FTH1"/>
    <property type="match status" value="1"/>
</dbReference>
<keyword evidence="3" id="KW-0813">Transport</keyword>
<evidence type="ECO:0000313" key="10">
    <source>
        <dbReference type="Proteomes" id="UP000242474"/>
    </source>
</evidence>
<keyword evidence="6 8" id="KW-0472">Membrane</keyword>
<keyword evidence="4 8" id="KW-0812">Transmembrane</keyword>
<evidence type="ECO:0000256" key="4">
    <source>
        <dbReference type="ARBA" id="ARBA00022692"/>
    </source>
</evidence>
<feature type="transmembrane region" description="Helical" evidence="8">
    <location>
        <begin position="204"/>
        <end position="224"/>
    </location>
</feature>
<protein>
    <submittedName>
        <fullName evidence="9">Plasma membrane iron permease</fullName>
    </submittedName>
</protein>
<comment type="similarity">
    <text evidence="2">Belongs to the oxidase-dependent Fe transporter (OFeT) (TC 9.A.10.1) family.</text>
</comment>
<dbReference type="PANTHER" id="PTHR31632:SF2">
    <property type="entry name" value="PLASMA MEMBRANE IRON PERMEASE"/>
    <property type="match status" value="1"/>
</dbReference>
<dbReference type="Pfam" id="PF03239">
    <property type="entry name" value="FTR1"/>
    <property type="match status" value="1"/>
</dbReference>
<dbReference type="GO" id="GO:0015093">
    <property type="term" value="F:ferrous iron transmembrane transporter activity"/>
    <property type="evidence" value="ECO:0007669"/>
    <property type="project" value="TreeGrafter"/>
</dbReference>
<dbReference type="STRING" id="763665.A0A2G5B2T4"/>